<accession>A0A951QH32</accession>
<dbReference type="InterPro" id="IPR051239">
    <property type="entry name" value="2'-dNMP_N-hydrolase"/>
</dbReference>
<evidence type="ECO:0000313" key="1">
    <source>
        <dbReference type="EMBL" id="MBW4661944.1"/>
    </source>
</evidence>
<dbReference type="Gene3D" id="3.40.50.450">
    <property type="match status" value="1"/>
</dbReference>
<dbReference type="EMBL" id="JAHHHD010000050">
    <property type="protein sequence ID" value="MBW4661944.1"/>
    <property type="molecule type" value="Genomic_DNA"/>
</dbReference>
<protein>
    <submittedName>
        <fullName evidence="1">Nucleoside 2-deoxyribosyltransferase</fullName>
    </submittedName>
</protein>
<dbReference type="Proteomes" id="UP000757435">
    <property type="component" value="Unassembled WGS sequence"/>
</dbReference>
<reference evidence="1" key="1">
    <citation type="submission" date="2021-05" db="EMBL/GenBank/DDBJ databases">
        <authorList>
            <person name="Pietrasiak N."/>
            <person name="Ward R."/>
            <person name="Stajich J.E."/>
            <person name="Kurbessoian T."/>
        </authorList>
    </citation>
    <scope>NUCLEOTIDE SEQUENCE</scope>
    <source>
        <strain evidence="1">UHER 2000/2452</strain>
    </source>
</reference>
<organism evidence="1 2">
    <name type="scientific">Drouetiella hepatica Uher 2000/2452</name>
    <dbReference type="NCBI Taxonomy" id="904376"/>
    <lineage>
        <taxon>Bacteria</taxon>
        <taxon>Bacillati</taxon>
        <taxon>Cyanobacteriota</taxon>
        <taxon>Cyanophyceae</taxon>
        <taxon>Oculatellales</taxon>
        <taxon>Oculatellaceae</taxon>
        <taxon>Drouetiella</taxon>
    </lineage>
</organism>
<reference evidence="1" key="2">
    <citation type="journal article" date="2022" name="Microbiol. Resour. Announc.">
        <title>Metagenome Sequencing to Explore Phylogenomics of Terrestrial Cyanobacteria.</title>
        <authorList>
            <person name="Ward R.D."/>
            <person name="Stajich J.E."/>
            <person name="Johansen J.R."/>
            <person name="Huntemann M."/>
            <person name="Clum A."/>
            <person name="Foster B."/>
            <person name="Foster B."/>
            <person name="Roux S."/>
            <person name="Palaniappan K."/>
            <person name="Varghese N."/>
            <person name="Mukherjee S."/>
            <person name="Reddy T.B.K."/>
            <person name="Daum C."/>
            <person name="Copeland A."/>
            <person name="Chen I.A."/>
            <person name="Ivanova N.N."/>
            <person name="Kyrpides N.C."/>
            <person name="Shapiro N."/>
            <person name="Eloe-Fadrosh E.A."/>
            <person name="Pietrasiak N."/>
        </authorList>
    </citation>
    <scope>NUCLEOTIDE SEQUENCE</scope>
    <source>
        <strain evidence="1">UHER 2000/2452</strain>
    </source>
</reference>
<name>A0A951QH32_9CYAN</name>
<dbReference type="InterPro" id="IPR007710">
    <property type="entry name" value="Nucleoside_deoxyribTrfase"/>
</dbReference>
<dbReference type="GO" id="GO:0070694">
    <property type="term" value="F:5-hydroxymethyl-dUMP N-hydrolase activity"/>
    <property type="evidence" value="ECO:0007669"/>
    <property type="project" value="TreeGrafter"/>
</dbReference>
<sequence>MMKIYLAGPDVFLPNPLQAAAAKQNICTAYGFEGMFPFDNELDFSNLSPFDAGIAIYKSNLALMDRCDLIVANMTPFRGVSMDVGTAFEMGYMAAQGKPVFGYSNDGRLYTDRVPVLTPGIDDQGQSIESFGMHDNLMLEGAIYTSNGIFQCEQASSEDYYTALSVFEEVIKLAANQLLKLAP</sequence>
<dbReference type="SUPFAM" id="SSF52309">
    <property type="entry name" value="N-(deoxy)ribosyltransferase-like"/>
    <property type="match status" value="1"/>
</dbReference>
<dbReference type="GO" id="GO:0009159">
    <property type="term" value="P:deoxyribonucleoside monophosphate catabolic process"/>
    <property type="evidence" value="ECO:0007669"/>
    <property type="project" value="TreeGrafter"/>
</dbReference>
<gene>
    <name evidence="1" type="ORF">KME15_25040</name>
</gene>
<dbReference type="PANTHER" id="PTHR15364:SF0">
    <property type="entry name" value="2'-DEOXYNUCLEOSIDE 5'-PHOSPHATE N-HYDROLASE 1"/>
    <property type="match status" value="1"/>
</dbReference>
<comment type="caution">
    <text evidence="1">The sequence shown here is derived from an EMBL/GenBank/DDBJ whole genome shotgun (WGS) entry which is preliminary data.</text>
</comment>
<evidence type="ECO:0000313" key="2">
    <source>
        <dbReference type="Proteomes" id="UP000757435"/>
    </source>
</evidence>
<dbReference type="PANTHER" id="PTHR15364">
    <property type="entry name" value="2'-DEOXYNUCLEOSIDE 5'-PHOSPHATE N-HYDROLASE 1"/>
    <property type="match status" value="1"/>
</dbReference>
<dbReference type="Pfam" id="PF05014">
    <property type="entry name" value="Nuc_deoxyrib_tr"/>
    <property type="match status" value="1"/>
</dbReference>
<proteinExistence type="predicted"/>
<dbReference type="AlphaFoldDB" id="A0A951QH32"/>